<evidence type="ECO:0000313" key="5">
    <source>
        <dbReference type="Proteomes" id="UP001408356"/>
    </source>
</evidence>
<dbReference type="InterPro" id="IPR011990">
    <property type="entry name" value="TPR-like_helical_dom_sf"/>
</dbReference>
<dbReference type="InterPro" id="IPR019734">
    <property type="entry name" value="TPR_rpt"/>
</dbReference>
<evidence type="ECO:0000313" key="4">
    <source>
        <dbReference type="EMBL" id="KAK9419270.1"/>
    </source>
</evidence>
<keyword evidence="5" id="KW-1185">Reference proteome</keyword>
<reference evidence="4 5" key="1">
    <citation type="journal article" date="2024" name="J. Plant Pathol.">
        <title>Sequence and assembly of the genome of Seiridium unicorne, isolate CBS 538.82, causal agent of cypress canker disease.</title>
        <authorList>
            <person name="Scali E."/>
            <person name="Rocca G.D."/>
            <person name="Danti R."/>
            <person name="Garbelotto M."/>
            <person name="Barberini S."/>
            <person name="Baroncelli R."/>
            <person name="Emiliani G."/>
        </authorList>
    </citation>
    <scope>NUCLEOTIDE SEQUENCE [LARGE SCALE GENOMIC DNA]</scope>
    <source>
        <strain evidence="4 5">BM-138-508</strain>
    </source>
</reference>
<gene>
    <name evidence="4" type="ORF">SUNI508_01247</name>
</gene>
<protein>
    <submittedName>
        <fullName evidence="4">Filamentation protein</fullName>
    </submittedName>
</protein>
<feature type="compositionally biased region" description="Basic and acidic residues" evidence="3">
    <location>
        <begin position="842"/>
        <end position="866"/>
    </location>
</feature>
<feature type="region of interest" description="Disordered" evidence="3">
    <location>
        <begin position="773"/>
        <end position="908"/>
    </location>
</feature>
<feature type="compositionally biased region" description="Basic and acidic residues" evidence="3">
    <location>
        <begin position="823"/>
        <end position="832"/>
    </location>
</feature>
<dbReference type="Proteomes" id="UP001408356">
    <property type="component" value="Unassembled WGS sequence"/>
</dbReference>
<accession>A0ABR2UX83</accession>
<sequence>MLRPLSQAAAMDTSKPAKAKHVVMRADERHFLVQPAPAAPGLARLSIASTIACLLALVAPLPISPRTASAALPTSLATTAETEHAITKAQLKQTARPATAVSQKDLEITDLLPKLLDAIDSEHTFQEDKYQAQVCVGWLHWAVGEYSIAVVRLPSVLEQDPEEVSEWTRVCTLKAAYLKANCLSREDQRVQALAVFEGALASLSAVWTGQRGRKQLQFWAELFLTEFCMLQAQALERGEKTLEDPNVLAAFRSWARYWENNKNQGTPLVGGHGFRGAVPRRRIWSEYYTALSAILEQGLPFPAAHVPGVVNEGSARNQLRIELKKVEAAYESLLLSETSFPRADEDREEIETFVGLVMKNWTFMSGRNWQEHDLGQGGKEGISRGVLEILYRAATKTFHSTAILRHLFTLHLAVAEFDLAFKAFNSYLEIVKKGKARIDKTGHPEPSLDDDATVLETVSTAITALCKYGFQDEAETAYSLGSELEHMLQKLPAPIPNADENITSLPEENANGVVLHPRIPASINALAWQAIGVSQAQWARMTFDAASRTEIQAKAIRSFQKSLSPDTGNPTDVRTLFALGLLLAEQRELSAAIDIVKAALMSNKKTAEQNVAAGTYWRERSLIPLWHLLALLLSARQDYVMAARACEGAFEQFDDPTVLFGTQGLQGQFRSDHLNEAEAKDGFSQSAALVDEMDDVEKESIIEVKMTQLALIELLEGPEIAVNASHELLVLYTRLFGSLQPNPPAATQQSLAAAPKSSAGTLRSFRGSIFGRGRAASKLREPSTLKESDTVEEEKSESPERPQTAQTNTTTATTAPTIQITRDNTDLSDSRSRKSAGSVRGRRSESAKRSDSVKRGNSLKKRDSSSHQRRRASSSGTPRRTASNSGAPRQPVHQPTITDGDAYFTPLGDSAANDRPDFFAWSTKNHISSQQSFSKGRGLLRFDSTTSSIRGTTPEPFTVDSLSSPNSLPILQFPEEQIKRQRQTILVKVWLMIAAFYRRAQIHRDAHGAIDEAKKLVGAMEADIAKDTSGSVAINHPGWGGKKSIEELWADVHSEMGYLSVAEDAPYKGRAEFEEALMHFSNHPAAIVGLSNILLDIYTEVLLPTPAVPGMAGPDGEPLHINSIMPGSNSNVLRSRSTLACPALPSGPLGLGWEGANLSASQSSARGPLPAQQPAKPMAIEELPAPYKARSLPLLDRLTARDRAYGLLSGLTKLGTGWNYSDAWFALARAHEESGQPDKAKEALWWCVELEEGLGVREWNCVGAGGYVL</sequence>
<dbReference type="EMBL" id="JARVKF010000330">
    <property type="protein sequence ID" value="KAK9419270.1"/>
    <property type="molecule type" value="Genomic_DNA"/>
</dbReference>
<dbReference type="SUPFAM" id="SSF48452">
    <property type="entry name" value="TPR-like"/>
    <property type="match status" value="1"/>
</dbReference>
<dbReference type="Gene3D" id="1.25.40.10">
    <property type="entry name" value="Tetratricopeptide repeat domain"/>
    <property type="match status" value="2"/>
</dbReference>
<evidence type="ECO:0000256" key="2">
    <source>
        <dbReference type="ARBA" id="ARBA00038251"/>
    </source>
</evidence>
<feature type="compositionally biased region" description="Basic and acidic residues" evidence="3">
    <location>
        <begin position="778"/>
        <end position="789"/>
    </location>
</feature>
<name>A0ABR2UX83_9PEZI</name>
<dbReference type="SMART" id="SM00028">
    <property type="entry name" value="TPR"/>
    <property type="match status" value="4"/>
</dbReference>
<evidence type="ECO:0000256" key="3">
    <source>
        <dbReference type="SAM" id="MobiDB-lite"/>
    </source>
</evidence>
<proteinExistence type="inferred from homology"/>
<organism evidence="4 5">
    <name type="scientific">Seiridium unicorne</name>
    <dbReference type="NCBI Taxonomy" id="138068"/>
    <lineage>
        <taxon>Eukaryota</taxon>
        <taxon>Fungi</taxon>
        <taxon>Dikarya</taxon>
        <taxon>Ascomycota</taxon>
        <taxon>Pezizomycotina</taxon>
        <taxon>Sordariomycetes</taxon>
        <taxon>Xylariomycetidae</taxon>
        <taxon>Amphisphaeriales</taxon>
        <taxon>Sporocadaceae</taxon>
        <taxon>Seiridium</taxon>
    </lineage>
</organism>
<dbReference type="PANTHER" id="PTHR23083:SF464">
    <property type="entry name" value="TETRATRICOPEPTIDE REPEAT DOMAIN 7, ISOFORM A"/>
    <property type="match status" value="1"/>
</dbReference>
<evidence type="ECO:0000256" key="1">
    <source>
        <dbReference type="ARBA" id="ARBA00002550"/>
    </source>
</evidence>
<dbReference type="PANTHER" id="PTHR23083">
    <property type="entry name" value="TETRATRICOPEPTIDE REPEAT PROTEIN, TPR"/>
    <property type="match status" value="1"/>
</dbReference>
<comment type="caution">
    <text evidence="4">The sequence shown here is derived from an EMBL/GenBank/DDBJ whole genome shotgun (WGS) entry which is preliminary data.</text>
</comment>
<comment type="function">
    <text evidence="1">Involved in endocytosis.</text>
</comment>
<comment type="similarity">
    <text evidence="2">Belongs to the YPP1 family.</text>
</comment>
<feature type="compositionally biased region" description="Low complexity" evidence="3">
    <location>
        <begin position="802"/>
        <end position="821"/>
    </location>
</feature>
<dbReference type="InterPro" id="IPR051722">
    <property type="entry name" value="Endocytosis_PI4K-reg_protein"/>
</dbReference>
<feature type="compositionally biased region" description="Polar residues" evidence="3">
    <location>
        <begin position="876"/>
        <end position="897"/>
    </location>
</feature>